<gene>
    <name evidence="7" type="ORF">FGO68_gene5869</name>
</gene>
<dbReference type="Gene3D" id="3.30.160.60">
    <property type="entry name" value="Classic Zinc Finger"/>
    <property type="match status" value="2"/>
</dbReference>
<dbReference type="Proteomes" id="UP000785679">
    <property type="component" value="Unassembled WGS sequence"/>
</dbReference>
<dbReference type="PANTHER" id="PTHR23235">
    <property type="entry name" value="KRUEPPEL-LIKE TRANSCRIPTION FACTOR"/>
    <property type="match status" value="1"/>
</dbReference>
<evidence type="ECO:0000313" key="8">
    <source>
        <dbReference type="Proteomes" id="UP000785679"/>
    </source>
</evidence>
<dbReference type="InterPro" id="IPR036236">
    <property type="entry name" value="Znf_C2H2_sf"/>
</dbReference>
<dbReference type="Pfam" id="PF00096">
    <property type="entry name" value="zf-C2H2"/>
    <property type="match status" value="1"/>
</dbReference>
<feature type="domain" description="C2H2-type" evidence="6">
    <location>
        <begin position="72"/>
        <end position="101"/>
    </location>
</feature>
<sequence length="156" mass="17809">MLCVFICHEPVQSVAHNNNHPFAYCSGDNPQPYISAQQQPQIDLGDGTCGKIFRKWHNLFDHLRTHTGERPFVCPVANCSDSFKQYSNQLKHLNTHKGQSPLPCKICGVPYPRSQILDHFTNDHKPQKDKPQIESEDESDSENNCLARQGKRLKIQ</sequence>
<dbReference type="GO" id="GO:0000981">
    <property type="term" value="F:DNA-binding transcription factor activity, RNA polymerase II-specific"/>
    <property type="evidence" value="ECO:0007669"/>
    <property type="project" value="TreeGrafter"/>
</dbReference>
<evidence type="ECO:0000313" key="7">
    <source>
        <dbReference type="EMBL" id="TNV86204.1"/>
    </source>
</evidence>
<keyword evidence="2 4" id="KW-0863">Zinc-finger</keyword>
<feature type="compositionally biased region" description="Basic and acidic residues" evidence="5">
    <location>
        <begin position="121"/>
        <end position="133"/>
    </location>
</feature>
<evidence type="ECO:0000256" key="3">
    <source>
        <dbReference type="ARBA" id="ARBA00022833"/>
    </source>
</evidence>
<comment type="caution">
    <text evidence="7">The sequence shown here is derived from an EMBL/GenBank/DDBJ whole genome shotgun (WGS) entry which is preliminary data.</text>
</comment>
<evidence type="ECO:0000256" key="5">
    <source>
        <dbReference type="SAM" id="MobiDB-lite"/>
    </source>
</evidence>
<accession>A0A8J8P596</accession>
<evidence type="ECO:0000256" key="2">
    <source>
        <dbReference type="ARBA" id="ARBA00022771"/>
    </source>
</evidence>
<dbReference type="SMART" id="SM00355">
    <property type="entry name" value="ZnF_C2H2"/>
    <property type="match status" value="3"/>
</dbReference>
<dbReference type="GO" id="GO:0008270">
    <property type="term" value="F:zinc ion binding"/>
    <property type="evidence" value="ECO:0007669"/>
    <property type="project" value="UniProtKB-KW"/>
</dbReference>
<dbReference type="PANTHER" id="PTHR23235:SF120">
    <property type="entry name" value="KRUPPEL-LIKE FACTOR 15"/>
    <property type="match status" value="1"/>
</dbReference>
<proteinExistence type="predicted"/>
<organism evidence="7 8">
    <name type="scientific">Halteria grandinella</name>
    <dbReference type="NCBI Taxonomy" id="5974"/>
    <lineage>
        <taxon>Eukaryota</taxon>
        <taxon>Sar</taxon>
        <taxon>Alveolata</taxon>
        <taxon>Ciliophora</taxon>
        <taxon>Intramacronucleata</taxon>
        <taxon>Spirotrichea</taxon>
        <taxon>Stichotrichia</taxon>
        <taxon>Sporadotrichida</taxon>
        <taxon>Halteriidae</taxon>
        <taxon>Halteria</taxon>
    </lineage>
</organism>
<dbReference type="OrthoDB" id="6077919at2759"/>
<keyword evidence="8" id="KW-1185">Reference proteome</keyword>
<keyword evidence="3" id="KW-0862">Zinc</keyword>
<reference evidence="7" key="1">
    <citation type="submission" date="2019-06" db="EMBL/GenBank/DDBJ databases">
        <authorList>
            <person name="Zheng W."/>
        </authorList>
    </citation>
    <scope>NUCLEOTIDE SEQUENCE</scope>
    <source>
        <strain evidence="7">QDHG01</strain>
    </source>
</reference>
<dbReference type="AlphaFoldDB" id="A0A8J8P596"/>
<feature type="domain" description="C2H2-type" evidence="6">
    <location>
        <begin position="49"/>
        <end position="71"/>
    </location>
</feature>
<dbReference type="GO" id="GO:0000978">
    <property type="term" value="F:RNA polymerase II cis-regulatory region sequence-specific DNA binding"/>
    <property type="evidence" value="ECO:0007669"/>
    <property type="project" value="TreeGrafter"/>
</dbReference>
<dbReference type="PROSITE" id="PS50157">
    <property type="entry name" value="ZINC_FINGER_C2H2_2"/>
    <property type="match status" value="2"/>
</dbReference>
<evidence type="ECO:0000259" key="6">
    <source>
        <dbReference type="PROSITE" id="PS50157"/>
    </source>
</evidence>
<dbReference type="EMBL" id="RRYP01001242">
    <property type="protein sequence ID" value="TNV86204.1"/>
    <property type="molecule type" value="Genomic_DNA"/>
</dbReference>
<protein>
    <recommendedName>
        <fullName evidence="6">C2H2-type domain-containing protein</fullName>
    </recommendedName>
</protein>
<evidence type="ECO:0000256" key="4">
    <source>
        <dbReference type="PROSITE-ProRule" id="PRU00042"/>
    </source>
</evidence>
<keyword evidence="1" id="KW-0479">Metal-binding</keyword>
<name>A0A8J8P596_HALGN</name>
<feature type="region of interest" description="Disordered" evidence="5">
    <location>
        <begin position="121"/>
        <end position="156"/>
    </location>
</feature>
<evidence type="ECO:0000256" key="1">
    <source>
        <dbReference type="ARBA" id="ARBA00022723"/>
    </source>
</evidence>
<dbReference type="InterPro" id="IPR013087">
    <property type="entry name" value="Znf_C2H2_type"/>
</dbReference>
<dbReference type="PROSITE" id="PS00028">
    <property type="entry name" value="ZINC_FINGER_C2H2_1"/>
    <property type="match status" value="1"/>
</dbReference>
<dbReference type="SUPFAM" id="SSF57667">
    <property type="entry name" value="beta-beta-alpha zinc fingers"/>
    <property type="match status" value="1"/>
</dbReference>